<dbReference type="Proteomes" id="UP000029447">
    <property type="component" value="Unassembled WGS sequence"/>
</dbReference>
<dbReference type="PANTHER" id="PTHR30055">
    <property type="entry name" value="HTH-TYPE TRANSCRIPTIONAL REGULATOR RUTR"/>
    <property type="match status" value="1"/>
</dbReference>
<feature type="DNA-binding region" description="H-T-H motif" evidence="4">
    <location>
        <begin position="37"/>
        <end position="56"/>
    </location>
</feature>
<dbReference type="Pfam" id="PF00440">
    <property type="entry name" value="TetR_N"/>
    <property type="match status" value="1"/>
</dbReference>
<evidence type="ECO:0000256" key="2">
    <source>
        <dbReference type="ARBA" id="ARBA00023125"/>
    </source>
</evidence>
<dbReference type="SUPFAM" id="SSF48498">
    <property type="entry name" value="Tetracyclin repressor-like, C-terminal domain"/>
    <property type="match status" value="1"/>
</dbReference>
<evidence type="ECO:0000313" key="7">
    <source>
        <dbReference type="Proteomes" id="UP000029447"/>
    </source>
</evidence>
<evidence type="ECO:0000313" key="6">
    <source>
        <dbReference type="EMBL" id="KGA42436.1"/>
    </source>
</evidence>
<keyword evidence="3" id="KW-0804">Transcription</keyword>
<sequence length="198" mass="21952">MAEPQKIERRARADALLNRERILEVALAELPHSADVPLSVIARKAGVGQGTFYRHFPTREALVMEVYRYEMLQVAKYAEHLLQSRPPDQALREWMARLAEYAMNKAGLADAIREVSSVGNCAGKESYAPVVAAAQSLLDANEKAGTIRPGITTDDFFLAIAGIWQINFNDEWKPRLGWLMDFVMEGLRAGAPARPASA</sequence>
<proteinExistence type="predicted"/>
<dbReference type="PANTHER" id="PTHR30055:SF234">
    <property type="entry name" value="HTH-TYPE TRANSCRIPTIONAL REGULATOR BETI"/>
    <property type="match status" value="1"/>
</dbReference>
<gene>
    <name evidence="6" type="ORF">KU75_06915</name>
</gene>
<keyword evidence="2 4" id="KW-0238">DNA-binding</keyword>
<evidence type="ECO:0000259" key="5">
    <source>
        <dbReference type="PROSITE" id="PS50977"/>
    </source>
</evidence>
<dbReference type="EMBL" id="JQOF01000004">
    <property type="protein sequence ID" value="KGA42436.1"/>
    <property type="molecule type" value="Genomic_DNA"/>
</dbReference>
<dbReference type="Gene3D" id="1.10.357.10">
    <property type="entry name" value="Tetracycline Repressor, domain 2"/>
    <property type="match status" value="1"/>
</dbReference>
<dbReference type="RefSeq" id="WP_039492547.1">
    <property type="nucleotide sequence ID" value="NZ_JBEHES010000005.1"/>
</dbReference>
<dbReference type="SUPFAM" id="SSF46689">
    <property type="entry name" value="Homeodomain-like"/>
    <property type="match status" value="1"/>
</dbReference>
<dbReference type="InterPro" id="IPR001647">
    <property type="entry name" value="HTH_TetR"/>
</dbReference>
<dbReference type="InterPro" id="IPR036271">
    <property type="entry name" value="Tet_transcr_reg_TetR-rel_C_sf"/>
</dbReference>
<evidence type="ECO:0000256" key="3">
    <source>
        <dbReference type="ARBA" id="ARBA00023163"/>
    </source>
</evidence>
<keyword evidence="1" id="KW-0805">Transcription regulation</keyword>
<dbReference type="InterPro" id="IPR009057">
    <property type="entry name" value="Homeodomain-like_sf"/>
</dbReference>
<protein>
    <submittedName>
        <fullName evidence="6">TetR family transcriptional regulator</fullName>
    </submittedName>
</protein>
<name>A0ABR4VSS4_9GAMM</name>
<dbReference type="Pfam" id="PF21597">
    <property type="entry name" value="TetR_C_43"/>
    <property type="match status" value="1"/>
</dbReference>
<dbReference type="InterPro" id="IPR050109">
    <property type="entry name" value="HTH-type_TetR-like_transc_reg"/>
</dbReference>
<comment type="caution">
    <text evidence="6">The sequence shown here is derived from an EMBL/GenBank/DDBJ whole genome shotgun (WGS) entry which is preliminary data.</text>
</comment>
<keyword evidence="7" id="KW-1185">Reference proteome</keyword>
<accession>A0ABR4VSS4</accession>
<evidence type="ECO:0000256" key="1">
    <source>
        <dbReference type="ARBA" id="ARBA00023015"/>
    </source>
</evidence>
<feature type="domain" description="HTH tetR-type" evidence="5">
    <location>
        <begin position="16"/>
        <end position="74"/>
    </location>
</feature>
<dbReference type="PROSITE" id="PS50977">
    <property type="entry name" value="HTH_TETR_2"/>
    <property type="match status" value="1"/>
</dbReference>
<reference evidence="6 7" key="1">
    <citation type="submission" date="2014-08" db="EMBL/GenBank/DDBJ databases">
        <title>Genome sequences of NCPPB Pectobacterium isolates.</title>
        <authorList>
            <person name="Glover R.H."/>
            <person name="Sapp M."/>
            <person name="Elphinstone J."/>
        </authorList>
    </citation>
    <scope>NUCLEOTIDE SEQUENCE [LARGE SCALE GENOMIC DNA]</scope>
    <source>
        <strain evidence="6 7">NCPPB3841</strain>
    </source>
</reference>
<dbReference type="InterPro" id="IPR049445">
    <property type="entry name" value="TetR_SbtR-like_C"/>
</dbReference>
<evidence type="ECO:0000256" key="4">
    <source>
        <dbReference type="PROSITE-ProRule" id="PRU00335"/>
    </source>
</evidence>
<organism evidence="6 7">
    <name type="scientific">Pectobacterium odoriferum</name>
    <dbReference type="NCBI Taxonomy" id="78398"/>
    <lineage>
        <taxon>Bacteria</taxon>
        <taxon>Pseudomonadati</taxon>
        <taxon>Pseudomonadota</taxon>
        <taxon>Gammaproteobacteria</taxon>
        <taxon>Enterobacterales</taxon>
        <taxon>Pectobacteriaceae</taxon>
        <taxon>Pectobacterium</taxon>
    </lineage>
</organism>